<name>A0A1M5TF03_9BRAD</name>
<accession>A0A1M5TF03</accession>
<dbReference type="AlphaFoldDB" id="A0A1M5TF03"/>
<reference evidence="2 3" key="1">
    <citation type="submission" date="2016-11" db="EMBL/GenBank/DDBJ databases">
        <authorList>
            <person name="Jaros S."/>
            <person name="Januszkiewicz K."/>
            <person name="Wedrychowicz H."/>
        </authorList>
    </citation>
    <scope>NUCLEOTIDE SEQUENCE [LARGE SCALE GENOMIC DNA]</scope>
    <source>
        <strain evidence="2 3">GAS242</strain>
    </source>
</reference>
<organism evidence="2 3">
    <name type="scientific">Bradyrhizobium erythrophlei</name>
    <dbReference type="NCBI Taxonomy" id="1437360"/>
    <lineage>
        <taxon>Bacteria</taxon>
        <taxon>Pseudomonadati</taxon>
        <taxon>Pseudomonadota</taxon>
        <taxon>Alphaproteobacteria</taxon>
        <taxon>Hyphomicrobiales</taxon>
        <taxon>Nitrobacteraceae</taxon>
        <taxon>Bradyrhizobium</taxon>
    </lineage>
</organism>
<dbReference type="RefSeq" id="WP_079570921.1">
    <property type="nucleotide sequence ID" value="NZ_LT670818.1"/>
</dbReference>
<dbReference type="OrthoDB" id="8255691at2"/>
<evidence type="ECO:0000313" key="3">
    <source>
        <dbReference type="Proteomes" id="UP000190675"/>
    </source>
</evidence>
<evidence type="ECO:0000313" key="2">
    <source>
        <dbReference type="EMBL" id="SHH49312.1"/>
    </source>
</evidence>
<evidence type="ECO:0000256" key="1">
    <source>
        <dbReference type="SAM" id="SignalP"/>
    </source>
</evidence>
<feature type="chain" id="PRO_5012702944" evidence="1">
    <location>
        <begin position="27"/>
        <end position="87"/>
    </location>
</feature>
<proteinExistence type="predicted"/>
<gene>
    <name evidence="2" type="ORF">SAMN05444169_7739</name>
</gene>
<feature type="signal peptide" evidence="1">
    <location>
        <begin position="1"/>
        <end position="26"/>
    </location>
</feature>
<keyword evidence="1" id="KW-0732">Signal</keyword>
<dbReference type="Proteomes" id="UP000190675">
    <property type="component" value="Chromosome I"/>
</dbReference>
<dbReference type="EMBL" id="LT670818">
    <property type="protein sequence ID" value="SHH49312.1"/>
    <property type="molecule type" value="Genomic_DNA"/>
</dbReference>
<protein>
    <submittedName>
        <fullName evidence="2">Uncharacterized protein</fullName>
    </submittedName>
</protein>
<sequence>MMRTAFSALFAAGLATALLTVSTWSAGARGHGFGGHGSGHGLGGHAAMHGAQFAGDRRHGNDTYVNATSEERDRLLDKEIKSICRGC</sequence>